<keyword evidence="3" id="KW-0812">Transmembrane</keyword>
<evidence type="ECO:0000256" key="2">
    <source>
        <dbReference type="ARBA" id="ARBA00022519"/>
    </source>
</evidence>
<dbReference type="STRING" id="1458985.BJP34_02160"/>
<dbReference type="RefSeq" id="WP_070390915.1">
    <property type="nucleotide sequence ID" value="NZ_CP017599.1"/>
</dbReference>
<evidence type="ECO:0000313" key="7">
    <source>
        <dbReference type="Proteomes" id="UP000177870"/>
    </source>
</evidence>
<keyword evidence="5" id="KW-0472">Membrane</keyword>
<dbReference type="GO" id="GO:0017089">
    <property type="term" value="F:glycolipid transfer activity"/>
    <property type="evidence" value="ECO:0007669"/>
    <property type="project" value="TreeGrafter"/>
</dbReference>
<dbReference type="PANTHER" id="PTHR37481:SF1">
    <property type="entry name" value="LIPOPOLYSACCHARIDE EXPORT SYSTEM PROTEIN LPTC"/>
    <property type="match status" value="1"/>
</dbReference>
<dbReference type="InterPro" id="IPR026265">
    <property type="entry name" value="LptC"/>
</dbReference>
<dbReference type="Gene3D" id="2.60.450.10">
    <property type="entry name" value="Lipopolysaccharide (LPS) transport protein A like domain"/>
    <property type="match status" value="3"/>
</dbReference>
<accession>A0A1D8TL90</accession>
<dbReference type="NCBIfam" id="TIGR04409">
    <property type="entry name" value="LptC_YrbK"/>
    <property type="match status" value="1"/>
</dbReference>
<keyword evidence="4" id="KW-1133">Transmembrane helix</keyword>
<evidence type="ECO:0000313" key="6">
    <source>
        <dbReference type="EMBL" id="AOW98407.1"/>
    </source>
</evidence>
<dbReference type="Pfam" id="PF06835">
    <property type="entry name" value="LptC"/>
    <property type="match status" value="2"/>
</dbReference>
<evidence type="ECO:0000256" key="4">
    <source>
        <dbReference type="ARBA" id="ARBA00022989"/>
    </source>
</evidence>
<dbReference type="PANTHER" id="PTHR37481">
    <property type="entry name" value="LIPOPOLYSACCHARIDE EXPORT SYSTEM PROTEIN LPTC"/>
    <property type="match status" value="1"/>
</dbReference>
<dbReference type="OrthoDB" id="460011at2"/>
<keyword evidence="2" id="KW-0997">Cell inner membrane</keyword>
<evidence type="ECO:0000256" key="5">
    <source>
        <dbReference type="ARBA" id="ARBA00023136"/>
    </source>
</evidence>
<name>A0A1D8TL90_9CYAN</name>
<protein>
    <submittedName>
        <fullName evidence="6">LPS export ABC transporter periplasmic protein LptC</fullName>
    </submittedName>
</protein>
<dbReference type="AlphaFoldDB" id="A0A1D8TL90"/>
<dbReference type="GO" id="GO:0005886">
    <property type="term" value="C:plasma membrane"/>
    <property type="evidence" value="ECO:0007669"/>
    <property type="project" value="InterPro"/>
</dbReference>
<dbReference type="KEGG" id="mpro:BJP34_02160"/>
<organism evidence="6 7">
    <name type="scientific">Moorena producens PAL-8-15-08-1</name>
    <dbReference type="NCBI Taxonomy" id="1458985"/>
    <lineage>
        <taxon>Bacteria</taxon>
        <taxon>Bacillati</taxon>
        <taxon>Cyanobacteriota</taxon>
        <taxon>Cyanophyceae</taxon>
        <taxon>Coleofasciculales</taxon>
        <taxon>Coleofasciculaceae</taxon>
        <taxon>Moorena</taxon>
    </lineage>
</organism>
<evidence type="ECO:0000256" key="1">
    <source>
        <dbReference type="ARBA" id="ARBA00022475"/>
    </source>
</evidence>
<dbReference type="EMBL" id="CP017599">
    <property type="protein sequence ID" value="AOW98407.1"/>
    <property type="molecule type" value="Genomic_DNA"/>
</dbReference>
<dbReference type="Proteomes" id="UP000177870">
    <property type="component" value="Chromosome"/>
</dbReference>
<keyword evidence="1" id="KW-1003">Cell membrane</keyword>
<reference evidence="7" key="1">
    <citation type="submission" date="2016-10" db="EMBL/GenBank/DDBJ databases">
        <title>Comparative genomics uncovers the prolific and rare metabolic potential of the cyanobacterial genus Moorea.</title>
        <authorList>
            <person name="Leao T."/>
            <person name="Castelao G."/>
            <person name="Korobeynikov A."/>
            <person name="Monroe E.A."/>
            <person name="Podell S."/>
            <person name="Glukhov E."/>
            <person name="Allen E."/>
            <person name="Gerwick W.H."/>
            <person name="Gerwick L."/>
        </authorList>
    </citation>
    <scope>NUCLEOTIDE SEQUENCE [LARGE SCALE GENOMIC DNA]</scope>
    <source>
        <strain evidence="7">PAL-8-15-08-1</strain>
    </source>
</reference>
<evidence type="ECO:0000256" key="3">
    <source>
        <dbReference type="ARBA" id="ARBA00022692"/>
    </source>
</evidence>
<dbReference type="GO" id="GO:0030288">
    <property type="term" value="C:outer membrane-bounded periplasmic space"/>
    <property type="evidence" value="ECO:0007669"/>
    <property type="project" value="TreeGrafter"/>
</dbReference>
<dbReference type="GO" id="GO:0015221">
    <property type="term" value="F:lipopolysaccharide transmembrane transporter activity"/>
    <property type="evidence" value="ECO:0007669"/>
    <property type="project" value="InterPro"/>
</dbReference>
<dbReference type="InterPro" id="IPR010664">
    <property type="entry name" value="LipoPS_assembly_LptC-rel"/>
</dbReference>
<dbReference type="PROSITE" id="PS51257">
    <property type="entry name" value="PROKAR_LIPOPROTEIN"/>
    <property type="match status" value="1"/>
</dbReference>
<sequence length="380" mass="42474">MFLYSKRCLIFFILIFTVYSLSGCKSEPKSLNQVQEDTKVTEKIEGSLVFKNVTLDQSDKQGRPLWKVTGDKATYSPDRKIAYIDKPNGDLYQDGKLILQVSAQSGEILENGEIVFLKGQVTATDPRNGAVLRGDESEWKPKEDLLVIRNNVKGNHPKLQASAKEGRYLSRTQKLELIGQVAAISKDPNLQMKTERLLWQIEQQKVISNKRILIERYKNKIVTERVEADNSEVNLKANIATLKKNVQLTSVEPPVVISTNSAVWNLNDKTVVSDQPVRIVHQQEKLMVTANRGRVDLGKKVVRLTGGVQGEGSRKQAKLYANQLTWDIPTQQMEASGNVIYEQVSPEFNTTGDKAVGNLEAQDIVVTSGVGERVVTEIIP</sequence>
<dbReference type="InterPro" id="IPR052363">
    <property type="entry name" value="LPS_export_LptC"/>
</dbReference>
<gene>
    <name evidence="6" type="ORF">BJP34_02160</name>
</gene>
<proteinExistence type="predicted"/>